<sequence length="55" mass="5474">MAEILTATSVAAALAAAGAAILHAEKRGGVFARWLYLLTAALCIGAVCLLAAVCT</sequence>
<proteinExistence type="predicted"/>
<keyword evidence="1" id="KW-0472">Membrane</keyword>
<organism evidence="2 3">
    <name type="scientific">Candidatus Borkfalkia avistercoris</name>
    <dbReference type="NCBI Taxonomy" id="2838504"/>
    <lineage>
        <taxon>Bacteria</taxon>
        <taxon>Bacillati</taxon>
        <taxon>Bacillota</taxon>
        <taxon>Clostridia</taxon>
        <taxon>Christensenellales</taxon>
        <taxon>Christensenellaceae</taxon>
        <taxon>Candidatus Borkfalkia</taxon>
    </lineage>
</organism>
<reference evidence="2" key="2">
    <citation type="submission" date="2021-04" db="EMBL/GenBank/DDBJ databases">
        <authorList>
            <person name="Gilroy R."/>
        </authorList>
    </citation>
    <scope>NUCLEOTIDE SEQUENCE</scope>
    <source>
        <strain evidence="2">CHK187-5294</strain>
    </source>
</reference>
<gene>
    <name evidence="2" type="ORF">H9727_01720</name>
</gene>
<accession>A0A9D2A653</accession>
<dbReference type="Proteomes" id="UP000824132">
    <property type="component" value="Unassembled WGS sequence"/>
</dbReference>
<protein>
    <submittedName>
        <fullName evidence="2">Uncharacterized protein</fullName>
    </submittedName>
</protein>
<comment type="caution">
    <text evidence="2">The sequence shown here is derived from an EMBL/GenBank/DDBJ whole genome shotgun (WGS) entry which is preliminary data.</text>
</comment>
<dbReference type="EMBL" id="DXCL01000009">
    <property type="protein sequence ID" value="HIZ02983.1"/>
    <property type="molecule type" value="Genomic_DNA"/>
</dbReference>
<keyword evidence="1" id="KW-1133">Transmembrane helix</keyword>
<feature type="transmembrane region" description="Helical" evidence="1">
    <location>
        <begin position="34"/>
        <end position="54"/>
    </location>
</feature>
<evidence type="ECO:0000313" key="3">
    <source>
        <dbReference type="Proteomes" id="UP000824132"/>
    </source>
</evidence>
<name>A0A9D2A653_9FIRM</name>
<evidence type="ECO:0000313" key="2">
    <source>
        <dbReference type="EMBL" id="HIZ02983.1"/>
    </source>
</evidence>
<evidence type="ECO:0000256" key="1">
    <source>
        <dbReference type="SAM" id="Phobius"/>
    </source>
</evidence>
<reference evidence="2" key="1">
    <citation type="journal article" date="2021" name="PeerJ">
        <title>Extensive microbial diversity within the chicken gut microbiome revealed by metagenomics and culture.</title>
        <authorList>
            <person name="Gilroy R."/>
            <person name="Ravi A."/>
            <person name="Getino M."/>
            <person name="Pursley I."/>
            <person name="Horton D.L."/>
            <person name="Alikhan N.F."/>
            <person name="Baker D."/>
            <person name="Gharbi K."/>
            <person name="Hall N."/>
            <person name="Watson M."/>
            <person name="Adriaenssens E.M."/>
            <person name="Foster-Nyarko E."/>
            <person name="Jarju S."/>
            <person name="Secka A."/>
            <person name="Antonio M."/>
            <person name="Oren A."/>
            <person name="Chaudhuri R.R."/>
            <person name="La Ragione R."/>
            <person name="Hildebrand F."/>
            <person name="Pallen M.J."/>
        </authorList>
    </citation>
    <scope>NUCLEOTIDE SEQUENCE</scope>
    <source>
        <strain evidence="2">CHK187-5294</strain>
    </source>
</reference>
<keyword evidence="1" id="KW-0812">Transmembrane</keyword>
<dbReference type="AlphaFoldDB" id="A0A9D2A653"/>